<evidence type="ECO:0000256" key="7">
    <source>
        <dbReference type="ARBA" id="ARBA00022840"/>
    </source>
</evidence>
<dbReference type="KEGG" id="mbr:MONBRDRAFT_32431"/>
<keyword evidence="16" id="KW-1185">Reference proteome</keyword>
<dbReference type="PRINTS" id="PR00984">
    <property type="entry name" value="TRNASYNTHILE"/>
</dbReference>
<dbReference type="CDD" id="cd00818">
    <property type="entry name" value="IleRS_core"/>
    <property type="match status" value="1"/>
</dbReference>
<dbReference type="InterPro" id="IPR009008">
    <property type="entry name" value="Val/Leu/Ile-tRNA-synth_edit"/>
</dbReference>
<evidence type="ECO:0000259" key="14">
    <source>
        <dbReference type="Pfam" id="PF08264"/>
    </source>
</evidence>
<dbReference type="RefSeq" id="XP_001745806.1">
    <property type="nucleotide sequence ID" value="XM_001745754.1"/>
</dbReference>
<dbReference type="AlphaFoldDB" id="A9UZH0"/>
<evidence type="ECO:0000259" key="13">
    <source>
        <dbReference type="Pfam" id="PF00133"/>
    </source>
</evidence>
<dbReference type="PANTHER" id="PTHR42765:SF1">
    <property type="entry name" value="ISOLEUCINE--TRNA LIGASE, MITOCHONDRIAL"/>
    <property type="match status" value="1"/>
</dbReference>
<accession>A9UZH0</accession>
<dbReference type="GO" id="GO:0032543">
    <property type="term" value="P:mitochondrial translation"/>
    <property type="evidence" value="ECO:0000318"/>
    <property type="project" value="GO_Central"/>
</dbReference>
<dbReference type="InterPro" id="IPR013155">
    <property type="entry name" value="M/V/L/I-tRNA-synth_anticd-bd"/>
</dbReference>
<dbReference type="InterPro" id="IPR002301">
    <property type="entry name" value="Ile-tRNA-ligase"/>
</dbReference>
<dbReference type="PROSITE" id="PS00178">
    <property type="entry name" value="AA_TRNA_LIGASE_I"/>
    <property type="match status" value="1"/>
</dbReference>
<dbReference type="GO" id="GO:0006428">
    <property type="term" value="P:isoleucyl-tRNA aminoacylation"/>
    <property type="evidence" value="ECO:0000318"/>
    <property type="project" value="GO_Central"/>
</dbReference>
<keyword evidence="8 12" id="KW-0648">Protein biosynthesis</keyword>
<evidence type="ECO:0000256" key="2">
    <source>
        <dbReference type="ARBA" id="ARBA00007347"/>
    </source>
</evidence>
<evidence type="ECO:0000256" key="8">
    <source>
        <dbReference type="ARBA" id="ARBA00022917"/>
    </source>
</evidence>
<dbReference type="Proteomes" id="UP000001357">
    <property type="component" value="Unassembled WGS sequence"/>
</dbReference>
<dbReference type="InterPro" id="IPR033708">
    <property type="entry name" value="Anticodon_Ile_BEm"/>
</dbReference>
<dbReference type="InterPro" id="IPR013892">
    <property type="entry name" value="Cyt_c_biogenesis_Cmc1-like"/>
</dbReference>
<evidence type="ECO:0000313" key="16">
    <source>
        <dbReference type="Proteomes" id="UP000001357"/>
    </source>
</evidence>
<dbReference type="Gene3D" id="3.90.740.10">
    <property type="entry name" value="Valyl/Leucyl/Isoleucyl-tRNA synthetase, editing domain"/>
    <property type="match status" value="1"/>
</dbReference>
<dbReference type="eggNOG" id="KOG0433">
    <property type="taxonomic scope" value="Eukaryota"/>
</dbReference>
<dbReference type="CDD" id="cd07960">
    <property type="entry name" value="Anticodon_Ia_Ile_BEm"/>
    <property type="match status" value="1"/>
</dbReference>
<gene>
    <name evidence="15" type="ORF">MONBRDRAFT_32431</name>
</gene>
<dbReference type="GO" id="GO:0000049">
    <property type="term" value="F:tRNA binding"/>
    <property type="evidence" value="ECO:0007669"/>
    <property type="project" value="InterPro"/>
</dbReference>
<comment type="similarity">
    <text evidence="1 12">Belongs to the class-I aminoacyl-tRNA synthetase family.</text>
</comment>
<reference evidence="15 16" key="1">
    <citation type="journal article" date="2008" name="Nature">
        <title>The genome of the choanoflagellate Monosiga brevicollis and the origin of metazoans.</title>
        <authorList>
            <consortium name="JGI Sequencing"/>
            <person name="King N."/>
            <person name="Westbrook M.J."/>
            <person name="Young S.L."/>
            <person name="Kuo A."/>
            <person name="Abedin M."/>
            <person name="Chapman J."/>
            <person name="Fairclough S."/>
            <person name="Hellsten U."/>
            <person name="Isogai Y."/>
            <person name="Letunic I."/>
            <person name="Marr M."/>
            <person name="Pincus D."/>
            <person name="Putnam N."/>
            <person name="Rokas A."/>
            <person name="Wright K.J."/>
            <person name="Zuzow R."/>
            <person name="Dirks W."/>
            <person name="Good M."/>
            <person name="Goodstein D."/>
            <person name="Lemons D."/>
            <person name="Li W."/>
            <person name="Lyons J.B."/>
            <person name="Morris A."/>
            <person name="Nichols S."/>
            <person name="Richter D.J."/>
            <person name="Salamov A."/>
            <person name="Bork P."/>
            <person name="Lim W.A."/>
            <person name="Manning G."/>
            <person name="Miller W.T."/>
            <person name="McGinnis W."/>
            <person name="Shapiro H."/>
            <person name="Tjian R."/>
            <person name="Grigoriev I.V."/>
            <person name="Rokhsar D."/>
        </authorList>
    </citation>
    <scope>NUCLEOTIDE SEQUENCE [LARGE SCALE GENOMIC DNA]</scope>
    <source>
        <strain evidence="16">MX1 / ATCC 50154</strain>
    </source>
</reference>
<dbReference type="GO" id="GO:0002161">
    <property type="term" value="F:aminoacyl-tRNA deacylase activity"/>
    <property type="evidence" value="ECO:0007669"/>
    <property type="project" value="InterPro"/>
</dbReference>
<dbReference type="InterPro" id="IPR002300">
    <property type="entry name" value="aa-tRNA-synth_Ia"/>
</dbReference>
<evidence type="ECO:0000313" key="15">
    <source>
        <dbReference type="EMBL" id="EDQ89230.1"/>
    </source>
</evidence>
<dbReference type="EC" id="6.1.1.5" evidence="3"/>
<feature type="domain" description="Aminoacyl-tRNA synthetase class Ia" evidence="13">
    <location>
        <begin position="97"/>
        <end position="499"/>
    </location>
</feature>
<evidence type="ECO:0000256" key="12">
    <source>
        <dbReference type="RuleBase" id="RU363035"/>
    </source>
</evidence>
<sequence length="1051" mass="117867">MSSALIWSAVATRPRSAPRLLARLGVVRRSLRYSREACHQQNAARPQHKKYDHTLRLPRTAFPMRLNAAQVEPRIQQECLTGLYPQLRDRPADSSSEDGPAAFILHDGPPFANGDLHMGHVLNKVLKDVICRYQALQGRPVHFRPGWDCHGLPIEVKAVSAVRSTDASEGADDDANATAQLLDVRQTAATFAAGAIDRQRTLFKRLGILADWERPYITMTPEYEAAQLKLFHHMLDQGLVYRRFCPVQWSPQSQTALAEAEVEYYDHTSTSAYVRFPLINRPTGTDPDTPIAALIWTTTPWTLLANQALAFNPGLRYVLVRPTPEAHELLLIAYDRLEALRQTLQQPLDVIQDVPATALGDLQAQHPLHSRTIPFIAGDHVTSDAGTGVVHTAPAHGVEDFRACQRVGIDVEFNLVDGRGRYRDAAGPQLAGLEVLGEGNTTVLGQLEAAGSLVHREAYQHRYPYDWRTKTPLLFRATRQWFADLRHIGEHARDALADVHETDQPLVAPEALAHIRECIAEHGSDFWWRASVAELLPLDLQAQATRYKKSTDTLDVWFDSGSSWSAVLEADHGENARADVYLEGSDQHRGWFQSSLLLRSATRPDGQAPYRQLLTHGFVLDEQGQKMSKSLGNGVDPSVVINGGKNLKQEPAYGADTLRLWAASVDYTNDVSIGPNTLRITHENLRKIRNALRFMHGNLGAAEPALASGSAIVELPSLEAYLMHLLADYEGSVKAAYDQHNFLRVHQITLNFIQTNLSGFYFEIIKDRLYAGGQDSSYLATLTVLRHMLTAFEQALAPILVHTIEESYEISKTYGAASEAHSSVMLRPWTSFAEWHQPALGERFDAVRELRREVFRLVQATRETGAIKGGSDARVSVRLPSATGRLVYEALDHDALTEVLLVSQTSFARAALPSYQNHSSPEVDKKELKFLDQSEKKKVNSRMKPFEKRAEQPSTLNMDDDHIRHVEREVIIRKMVKESAGQFCQDEMKAFADCARGRSISVVWACREVNDIMKRCIASHMTDADFERETQRFIELRRLNRARLAQSEEHQ</sequence>
<dbReference type="GO" id="GO:0005739">
    <property type="term" value="C:mitochondrion"/>
    <property type="evidence" value="ECO:0000318"/>
    <property type="project" value="GO_Central"/>
</dbReference>
<evidence type="ECO:0000256" key="3">
    <source>
        <dbReference type="ARBA" id="ARBA00013165"/>
    </source>
</evidence>
<keyword evidence="5 12" id="KW-0436">Ligase</keyword>
<comment type="similarity">
    <text evidence="2">Belongs to the CMC family.</text>
</comment>
<dbReference type="InterPro" id="IPR050081">
    <property type="entry name" value="Ile-tRNA_ligase"/>
</dbReference>
<keyword evidence="7 12" id="KW-0067">ATP-binding</keyword>
<dbReference type="STRING" id="81824.A9UZH0"/>
<dbReference type="eggNOG" id="KOG4624">
    <property type="taxonomic scope" value="Eukaryota"/>
</dbReference>
<feature type="domain" description="Methionyl/Valyl/Leucyl/Isoleucyl-tRNA synthetase anticodon-binding" evidence="14">
    <location>
        <begin position="721"/>
        <end position="875"/>
    </location>
</feature>
<dbReference type="SUPFAM" id="SSF50677">
    <property type="entry name" value="ValRS/IleRS/LeuRS editing domain"/>
    <property type="match status" value="1"/>
</dbReference>
<dbReference type="Pfam" id="PF08583">
    <property type="entry name" value="Cmc1"/>
    <property type="match status" value="1"/>
</dbReference>
<dbReference type="FunFam" id="3.90.740.10:FF:000022">
    <property type="entry name" value="Isoleucine--tRNA ligase"/>
    <property type="match status" value="1"/>
</dbReference>
<dbReference type="SUPFAM" id="SSF52374">
    <property type="entry name" value="Nucleotidylyl transferase"/>
    <property type="match status" value="1"/>
</dbReference>
<organism evidence="15 16">
    <name type="scientific">Monosiga brevicollis</name>
    <name type="common">Choanoflagellate</name>
    <dbReference type="NCBI Taxonomy" id="81824"/>
    <lineage>
        <taxon>Eukaryota</taxon>
        <taxon>Choanoflagellata</taxon>
        <taxon>Craspedida</taxon>
        <taxon>Salpingoecidae</taxon>
        <taxon>Monosiga</taxon>
    </lineage>
</organism>
<dbReference type="InterPro" id="IPR014729">
    <property type="entry name" value="Rossmann-like_a/b/a_fold"/>
</dbReference>
<dbReference type="Gene3D" id="1.10.730.20">
    <property type="match status" value="1"/>
</dbReference>
<keyword evidence="10" id="KW-1015">Disulfide bond</keyword>
<dbReference type="FunCoup" id="A9UZH0">
    <property type="interactions" value="1090"/>
</dbReference>
<keyword evidence="9 12" id="KW-0030">Aminoacyl-tRNA synthetase</keyword>
<evidence type="ECO:0000256" key="5">
    <source>
        <dbReference type="ARBA" id="ARBA00022598"/>
    </source>
</evidence>
<evidence type="ECO:0000256" key="1">
    <source>
        <dbReference type="ARBA" id="ARBA00005594"/>
    </source>
</evidence>
<dbReference type="GO" id="GO:0004822">
    <property type="term" value="F:isoleucine-tRNA ligase activity"/>
    <property type="evidence" value="ECO:0000318"/>
    <property type="project" value="GO_Central"/>
</dbReference>
<evidence type="ECO:0000256" key="10">
    <source>
        <dbReference type="ARBA" id="ARBA00023157"/>
    </source>
</evidence>
<dbReference type="SUPFAM" id="SSF47323">
    <property type="entry name" value="Anticodon-binding domain of a subclass of class I aminoacyl-tRNA synthetases"/>
    <property type="match status" value="1"/>
</dbReference>
<keyword evidence="6 12" id="KW-0547">Nucleotide-binding</keyword>
<evidence type="ECO:0000256" key="11">
    <source>
        <dbReference type="ARBA" id="ARBA00032665"/>
    </source>
</evidence>
<name>A9UZH0_MONBE</name>
<dbReference type="InterPro" id="IPR001412">
    <property type="entry name" value="aa-tRNA-synth_I_CS"/>
</dbReference>
<dbReference type="InterPro" id="IPR009080">
    <property type="entry name" value="tRNAsynth_Ia_anticodon-bd"/>
</dbReference>
<dbReference type="InParanoid" id="A9UZH0"/>
<dbReference type="PANTHER" id="PTHR42765">
    <property type="entry name" value="SOLEUCYL-TRNA SYNTHETASE"/>
    <property type="match status" value="1"/>
</dbReference>
<evidence type="ECO:0000256" key="9">
    <source>
        <dbReference type="ARBA" id="ARBA00023146"/>
    </source>
</evidence>
<evidence type="ECO:0000256" key="6">
    <source>
        <dbReference type="ARBA" id="ARBA00022741"/>
    </source>
</evidence>
<dbReference type="EMBL" id="CH991551">
    <property type="protein sequence ID" value="EDQ89230.1"/>
    <property type="molecule type" value="Genomic_DNA"/>
</dbReference>
<dbReference type="OMA" id="HCWRCKT"/>
<proteinExistence type="inferred from homology"/>
<dbReference type="Pfam" id="PF00133">
    <property type="entry name" value="tRNA-synt_1"/>
    <property type="match status" value="2"/>
</dbReference>
<feature type="domain" description="Aminoacyl-tRNA synthetase class Ia" evidence="13">
    <location>
        <begin position="510"/>
        <end position="673"/>
    </location>
</feature>
<dbReference type="Gene3D" id="3.40.50.620">
    <property type="entry name" value="HUPs"/>
    <property type="match status" value="2"/>
</dbReference>
<protein>
    <recommendedName>
        <fullName evidence="3">isoleucine--tRNA ligase</fullName>
        <ecNumber evidence="3">6.1.1.5</ecNumber>
    </recommendedName>
    <alternativeName>
        <fullName evidence="11">Isoleucyl-tRNA synthetase</fullName>
    </alternativeName>
</protein>
<dbReference type="GO" id="GO:0005524">
    <property type="term" value="F:ATP binding"/>
    <property type="evidence" value="ECO:0007669"/>
    <property type="project" value="UniProtKB-KW"/>
</dbReference>
<dbReference type="Pfam" id="PF08264">
    <property type="entry name" value="Anticodon_1"/>
    <property type="match status" value="1"/>
</dbReference>
<evidence type="ECO:0000256" key="4">
    <source>
        <dbReference type="ARBA" id="ARBA00022490"/>
    </source>
</evidence>
<dbReference type="GeneID" id="5891059"/>
<keyword evidence="4" id="KW-0963">Cytoplasm</keyword>